<dbReference type="InParanoid" id="Q1K886"/>
<keyword evidence="3" id="KW-1185">Reference proteome</keyword>
<dbReference type="AlphaFoldDB" id="Q1K886"/>
<dbReference type="STRING" id="367110.Q1K886"/>
<dbReference type="OMA" id="RYKSACA"/>
<proteinExistence type="predicted"/>
<dbReference type="RefSeq" id="XP_961699.1">
    <property type="nucleotide sequence ID" value="XM_956606.1"/>
</dbReference>
<dbReference type="GO" id="GO:0003676">
    <property type="term" value="F:nucleic acid binding"/>
    <property type="evidence" value="ECO:0007669"/>
    <property type="project" value="InterPro"/>
</dbReference>
<evidence type="ECO:0000313" key="3">
    <source>
        <dbReference type="Proteomes" id="UP000001805"/>
    </source>
</evidence>
<protein>
    <recommendedName>
        <fullName evidence="4">RRM domain-containing protein</fullName>
    </recommendedName>
</protein>
<sequence>MSNQRNPSHSLLDVNSFCSDDQKSVQEARNHSTSSNAPTNHAYVIPAQRRAMTPSDTPSVSAALAILDWRRKAQTPTSNTRSATEPVLVTRSPSNSFRPMDSVQGLEPTFTAEEKVRAGFSWRYKGDIRNPKNSSLGIAPDDNCALFLTNIPAGTTPKIVLDALGIHAPFGRVYATSIAPPTDGRYKSACAKITMFCREEAVHVFQFITGGNLKIAGRTIAVVWNSNRSAPQTDLPHSASRVLEILGPIEVVDIHRLSRFLGANIKFDTQDVTTVREDKDERLLRWTFCSFRAQAQVARKALRAEWPGLHIRWGIDPMAVSVNMVPTAMSTMLPLFPQQRAPVATSEVSHTPAGDLISFDSDVEEGLDSKEEKSDIYDF</sequence>
<organism evidence="2 3">
    <name type="scientific">Neurospora crassa (strain ATCC 24698 / 74-OR23-1A / CBS 708.71 / DSM 1257 / FGSC 987)</name>
    <dbReference type="NCBI Taxonomy" id="367110"/>
    <lineage>
        <taxon>Eukaryota</taxon>
        <taxon>Fungi</taxon>
        <taxon>Dikarya</taxon>
        <taxon>Ascomycota</taxon>
        <taxon>Pezizomycotina</taxon>
        <taxon>Sordariomycetes</taxon>
        <taxon>Sordariomycetidae</taxon>
        <taxon>Sordariales</taxon>
        <taxon>Sordariaceae</taxon>
        <taxon>Neurospora</taxon>
    </lineage>
</organism>
<feature type="compositionally biased region" description="Basic and acidic residues" evidence="1">
    <location>
        <begin position="20"/>
        <end position="30"/>
    </location>
</feature>
<dbReference type="Proteomes" id="UP000001805">
    <property type="component" value="Chromosome 2, Linkage Group V"/>
</dbReference>
<evidence type="ECO:0000256" key="1">
    <source>
        <dbReference type="SAM" id="MobiDB-lite"/>
    </source>
</evidence>
<gene>
    <name evidence="2" type="ORF">NCU01087</name>
</gene>
<accession>Q1K886</accession>
<evidence type="ECO:0000313" key="2">
    <source>
        <dbReference type="EMBL" id="EAA32463.1"/>
    </source>
</evidence>
<dbReference type="OrthoDB" id="3508416at2759"/>
<dbReference type="VEuPathDB" id="FungiDB:NCU01087"/>
<name>Q1K886_NEUCR</name>
<dbReference type="SUPFAM" id="SSF54928">
    <property type="entry name" value="RNA-binding domain, RBD"/>
    <property type="match status" value="1"/>
</dbReference>
<dbReference type="PaxDb" id="5141-EFNCRP00000004445"/>
<dbReference type="InterPro" id="IPR035979">
    <property type="entry name" value="RBD_domain_sf"/>
</dbReference>
<evidence type="ECO:0008006" key="4">
    <source>
        <dbReference type="Google" id="ProtNLM"/>
    </source>
</evidence>
<reference evidence="2 3" key="1">
    <citation type="journal article" date="2003" name="Nature">
        <title>The genome sequence of the filamentous fungus Neurospora crassa.</title>
        <authorList>
            <person name="Galagan J.E."/>
            <person name="Calvo S.E."/>
            <person name="Borkovich K.A."/>
            <person name="Selker E.U."/>
            <person name="Read N.D."/>
            <person name="Jaffe D."/>
            <person name="FitzHugh W."/>
            <person name="Ma L.J."/>
            <person name="Smirnov S."/>
            <person name="Purcell S."/>
            <person name="Rehman B."/>
            <person name="Elkins T."/>
            <person name="Engels R."/>
            <person name="Wang S."/>
            <person name="Nielsen C.B."/>
            <person name="Butler J."/>
            <person name="Endrizzi M."/>
            <person name="Qui D."/>
            <person name="Ianakiev P."/>
            <person name="Bell-Pedersen D."/>
            <person name="Nelson M.A."/>
            <person name="Werner-Washburne M."/>
            <person name="Selitrennikoff C.P."/>
            <person name="Kinsey J.A."/>
            <person name="Braun E.L."/>
            <person name="Zelter A."/>
            <person name="Schulte U."/>
            <person name="Kothe G.O."/>
            <person name="Jedd G."/>
            <person name="Mewes W."/>
            <person name="Staben C."/>
            <person name="Marcotte E."/>
            <person name="Greenberg D."/>
            <person name="Roy A."/>
            <person name="Foley K."/>
            <person name="Naylor J."/>
            <person name="Stange-Thomann N."/>
            <person name="Barrett R."/>
            <person name="Gnerre S."/>
            <person name="Kamal M."/>
            <person name="Kamvysselis M."/>
            <person name="Mauceli E."/>
            <person name="Bielke C."/>
            <person name="Rudd S."/>
            <person name="Frishman D."/>
            <person name="Krystofova S."/>
            <person name="Rasmussen C."/>
            <person name="Metzenberg R.L."/>
            <person name="Perkins D.D."/>
            <person name="Kroken S."/>
            <person name="Cogoni C."/>
            <person name="Macino G."/>
            <person name="Catcheside D."/>
            <person name="Li W."/>
            <person name="Pratt R.J."/>
            <person name="Osmani S.A."/>
            <person name="DeSouza C.P."/>
            <person name="Glass L."/>
            <person name="Orbach M.J."/>
            <person name="Berglund J.A."/>
            <person name="Voelker R."/>
            <person name="Yarden O."/>
            <person name="Plamann M."/>
            <person name="Seiler S."/>
            <person name="Dunlap J."/>
            <person name="Radford A."/>
            <person name="Aramayo R."/>
            <person name="Natvig D.O."/>
            <person name="Alex L.A."/>
            <person name="Mannhaupt G."/>
            <person name="Ebbole D.J."/>
            <person name="Freitag M."/>
            <person name="Paulsen I."/>
            <person name="Sachs M.S."/>
            <person name="Lander E.S."/>
            <person name="Nusbaum C."/>
            <person name="Birren B."/>
        </authorList>
    </citation>
    <scope>NUCLEOTIDE SEQUENCE [LARGE SCALE GENOMIC DNA]</scope>
    <source>
        <strain evidence="3">ATCC 24698 / 74-OR23-1A / CBS 708.71 / DSM 1257 / FGSC 987</strain>
    </source>
</reference>
<feature type="region of interest" description="Disordered" evidence="1">
    <location>
        <begin position="20"/>
        <end position="42"/>
    </location>
</feature>
<dbReference type="HOGENOM" id="CLU_731768_0_0_1"/>
<dbReference type="GeneID" id="3877786"/>
<dbReference type="EMBL" id="CM002240">
    <property type="protein sequence ID" value="EAA32463.1"/>
    <property type="molecule type" value="Genomic_DNA"/>
</dbReference>
<dbReference type="KEGG" id="ncr:NCU01087"/>